<evidence type="ECO:0000313" key="1">
    <source>
        <dbReference type="EMBL" id="MED6177747.1"/>
    </source>
</evidence>
<dbReference type="Proteomes" id="UP001341840">
    <property type="component" value="Unassembled WGS sequence"/>
</dbReference>
<protein>
    <submittedName>
        <fullName evidence="1">Uncharacterized protein</fullName>
    </submittedName>
</protein>
<organism evidence="1 2">
    <name type="scientific">Stylosanthes scabra</name>
    <dbReference type="NCBI Taxonomy" id="79078"/>
    <lineage>
        <taxon>Eukaryota</taxon>
        <taxon>Viridiplantae</taxon>
        <taxon>Streptophyta</taxon>
        <taxon>Embryophyta</taxon>
        <taxon>Tracheophyta</taxon>
        <taxon>Spermatophyta</taxon>
        <taxon>Magnoliopsida</taxon>
        <taxon>eudicotyledons</taxon>
        <taxon>Gunneridae</taxon>
        <taxon>Pentapetalae</taxon>
        <taxon>rosids</taxon>
        <taxon>fabids</taxon>
        <taxon>Fabales</taxon>
        <taxon>Fabaceae</taxon>
        <taxon>Papilionoideae</taxon>
        <taxon>50 kb inversion clade</taxon>
        <taxon>dalbergioids sensu lato</taxon>
        <taxon>Dalbergieae</taxon>
        <taxon>Pterocarpus clade</taxon>
        <taxon>Stylosanthes</taxon>
    </lineage>
</organism>
<sequence>MVLVIVGTCNAIRIDKMQDQEPGTKVEMEVVITTTPAVENSPKKSGTMGISPKKKSHRLFLVYDFTAQERCKNNTLTGDGDHNQGRGGE</sequence>
<name>A0ABU6VXQ9_9FABA</name>
<comment type="caution">
    <text evidence="1">The sequence shown here is derived from an EMBL/GenBank/DDBJ whole genome shotgun (WGS) entry which is preliminary data.</text>
</comment>
<proteinExistence type="predicted"/>
<evidence type="ECO:0000313" key="2">
    <source>
        <dbReference type="Proteomes" id="UP001341840"/>
    </source>
</evidence>
<keyword evidence="2" id="KW-1185">Reference proteome</keyword>
<gene>
    <name evidence="1" type="ORF">PIB30_100995</name>
</gene>
<reference evidence="1 2" key="1">
    <citation type="journal article" date="2023" name="Plants (Basel)">
        <title>Bridging the Gap: Combining Genomics and Transcriptomics Approaches to Understand Stylosanthes scabra, an Orphan Legume from the Brazilian Caatinga.</title>
        <authorList>
            <person name="Ferreira-Neto J.R.C."/>
            <person name="da Silva M.D."/>
            <person name="Binneck E."/>
            <person name="de Melo N.F."/>
            <person name="da Silva R.H."/>
            <person name="de Melo A.L.T.M."/>
            <person name="Pandolfi V."/>
            <person name="Bustamante F.O."/>
            <person name="Brasileiro-Vidal A.C."/>
            <person name="Benko-Iseppon A.M."/>
        </authorList>
    </citation>
    <scope>NUCLEOTIDE SEQUENCE [LARGE SCALE GENOMIC DNA]</scope>
    <source>
        <tissue evidence="1">Leaves</tissue>
    </source>
</reference>
<dbReference type="EMBL" id="JASCZI010153927">
    <property type="protein sequence ID" value="MED6177747.1"/>
    <property type="molecule type" value="Genomic_DNA"/>
</dbReference>
<accession>A0ABU6VXQ9</accession>